<evidence type="ECO:0000313" key="2">
    <source>
        <dbReference type="Proteomes" id="UP000276128"/>
    </source>
</evidence>
<dbReference type="RefSeq" id="WP_126144022.1">
    <property type="nucleotide sequence ID" value="NZ_RXHU01000083.1"/>
</dbReference>
<dbReference type="OrthoDB" id="2627736at2"/>
<proteinExistence type="predicted"/>
<name>A0A3S0ALB9_9BACL</name>
<dbReference type="EMBL" id="RXHU01000083">
    <property type="protein sequence ID" value="RTE05371.1"/>
    <property type="molecule type" value="Genomic_DNA"/>
</dbReference>
<evidence type="ECO:0000313" key="1">
    <source>
        <dbReference type="EMBL" id="RTE05371.1"/>
    </source>
</evidence>
<accession>A0A3S0ALB9</accession>
<gene>
    <name evidence="1" type="ORF">EJQ19_25285</name>
</gene>
<sequence length="71" mass="7942">MGDRFKIRAYCSSRTCDYVHKEDVMTAINYESAYSLAIAYNAYPAKPGCPSCGEPITFYAHSVLEVPWPNA</sequence>
<comment type="caution">
    <text evidence="1">The sequence shown here is derived from an EMBL/GenBank/DDBJ whole genome shotgun (WGS) entry which is preliminary data.</text>
</comment>
<dbReference type="AlphaFoldDB" id="A0A3S0ALB9"/>
<reference evidence="1 2" key="1">
    <citation type="submission" date="2018-12" db="EMBL/GenBank/DDBJ databases">
        <title>Bacillus ochoae sp. nov., Paenibacillus whitsoniae sp. nov., Paenibacillus spiritus sp. nov. Isolated from the Mars Exploration Rover during spacecraft assembly.</title>
        <authorList>
            <person name="Seuylemezian A."/>
            <person name="Vaishampayan P."/>
        </authorList>
    </citation>
    <scope>NUCLEOTIDE SEQUENCE [LARGE SCALE GENOMIC DNA]</scope>
    <source>
        <strain evidence="1 2">MER 54</strain>
    </source>
</reference>
<keyword evidence="2" id="KW-1185">Reference proteome</keyword>
<organism evidence="1 2">
    <name type="scientific">Paenibacillus whitsoniae</name>
    <dbReference type="NCBI Taxonomy" id="2496558"/>
    <lineage>
        <taxon>Bacteria</taxon>
        <taxon>Bacillati</taxon>
        <taxon>Bacillota</taxon>
        <taxon>Bacilli</taxon>
        <taxon>Bacillales</taxon>
        <taxon>Paenibacillaceae</taxon>
        <taxon>Paenibacillus</taxon>
    </lineage>
</organism>
<dbReference type="Proteomes" id="UP000276128">
    <property type="component" value="Unassembled WGS sequence"/>
</dbReference>
<protein>
    <submittedName>
        <fullName evidence="1">Uncharacterized protein</fullName>
    </submittedName>
</protein>